<dbReference type="AlphaFoldDB" id="A0AAJ0MR18"/>
<gene>
    <name evidence="2" type="ORF">B0T23DRAFT_405782</name>
</gene>
<dbReference type="RefSeq" id="XP_062692220.1">
    <property type="nucleotide sequence ID" value="XM_062839047.1"/>
</dbReference>
<protein>
    <submittedName>
        <fullName evidence="2">Uncharacterized protein</fullName>
    </submittedName>
</protein>
<feature type="region of interest" description="Disordered" evidence="1">
    <location>
        <begin position="50"/>
        <end position="93"/>
    </location>
</feature>
<evidence type="ECO:0000313" key="3">
    <source>
        <dbReference type="Proteomes" id="UP001285908"/>
    </source>
</evidence>
<reference evidence="2 3" key="1">
    <citation type="journal article" date="2023" name="Mol. Phylogenet. Evol.">
        <title>Genome-scale phylogeny and comparative genomics of the fungal order Sordariales.</title>
        <authorList>
            <person name="Hensen N."/>
            <person name="Bonometti L."/>
            <person name="Westerberg I."/>
            <person name="Brannstrom I.O."/>
            <person name="Guillou S."/>
            <person name="Cros-Aarteil S."/>
            <person name="Calhoun S."/>
            <person name="Haridas S."/>
            <person name="Kuo A."/>
            <person name="Mondo S."/>
            <person name="Pangilinan J."/>
            <person name="Riley R."/>
            <person name="LaButti K."/>
            <person name="Andreopoulos B."/>
            <person name="Lipzen A."/>
            <person name="Chen C."/>
            <person name="Yan M."/>
            <person name="Daum C."/>
            <person name="Ng V."/>
            <person name="Clum A."/>
            <person name="Steindorff A."/>
            <person name="Ohm R.A."/>
            <person name="Martin F."/>
            <person name="Silar P."/>
            <person name="Natvig D.O."/>
            <person name="Lalanne C."/>
            <person name="Gautier V."/>
            <person name="Ament-Velasquez S.L."/>
            <person name="Kruys A."/>
            <person name="Hutchinson M.I."/>
            <person name="Powell A.J."/>
            <person name="Barry K."/>
            <person name="Miller A.N."/>
            <person name="Grigoriev I.V."/>
            <person name="Debuchy R."/>
            <person name="Gladieux P."/>
            <person name="Hiltunen Thoren M."/>
            <person name="Johannesson H."/>
        </authorList>
    </citation>
    <scope>NUCLEOTIDE SEQUENCE [LARGE SCALE GENOMIC DNA]</scope>
    <source>
        <strain evidence="2 3">FGSC 10403</strain>
    </source>
</reference>
<keyword evidence="3" id="KW-1185">Reference proteome</keyword>
<accession>A0AAJ0MR18</accession>
<dbReference type="GeneID" id="87876669"/>
<comment type="caution">
    <text evidence="2">The sequence shown here is derived from an EMBL/GenBank/DDBJ whole genome shotgun (WGS) entry which is preliminary data.</text>
</comment>
<dbReference type="EMBL" id="JAULSX010000005">
    <property type="protein sequence ID" value="KAK3491037.1"/>
    <property type="molecule type" value="Genomic_DNA"/>
</dbReference>
<sequence>MASSERFTCARCQHSGRKFVLGYDSEVFKARGRAGALVCSLDVPSTVAADPPLTLPGMDTHPQKESRPFSTQQEQEKSSWRSKKVSKKNERTNGITGFHDVTMPVYTGAHALWDSGTGANIDVIRMAVFLKDEAVDTPLLSEGVCTTLNRGYAITHYGKLASAPLPSKHADTIRALMIAIEAAFH</sequence>
<organism evidence="2 3">
    <name type="scientific">Neurospora hispaniola</name>
    <dbReference type="NCBI Taxonomy" id="588809"/>
    <lineage>
        <taxon>Eukaryota</taxon>
        <taxon>Fungi</taxon>
        <taxon>Dikarya</taxon>
        <taxon>Ascomycota</taxon>
        <taxon>Pezizomycotina</taxon>
        <taxon>Sordariomycetes</taxon>
        <taxon>Sordariomycetidae</taxon>
        <taxon>Sordariales</taxon>
        <taxon>Sordariaceae</taxon>
        <taxon>Neurospora</taxon>
    </lineage>
</organism>
<evidence type="ECO:0000313" key="2">
    <source>
        <dbReference type="EMBL" id="KAK3491037.1"/>
    </source>
</evidence>
<name>A0AAJ0MR18_9PEZI</name>
<proteinExistence type="predicted"/>
<evidence type="ECO:0000256" key="1">
    <source>
        <dbReference type="SAM" id="MobiDB-lite"/>
    </source>
</evidence>
<dbReference type="Proteomes" id="UP001285908">
    <property type="component" value="Unassembled WGS sequence"/>
</dbReference>